<dbReference type="SMART" id="SM01012">
    <property type="entry name" value="ANTAR"/>
    <property type="match status" value="1"/>
</dbReference>
<dbReference type="GO" id="GO:0003723">
    <property type="term" value="F:RNA binding"/>
    <property type="evidence" value="ECO:0007669"/>
    <property type="project" value="InterPro"/>
</dbReference>
<dbReference type="Gene3D" id="1.10.10.10">
    <property type="entry name" value="Winged helix-like DNA-binding domain superfamily/Winged helix DNA-binding domain"/>
    <property type="match status" value="1"/>
</dbReference>
<dbReference type="RefSeq" id="WP_152889091.1">
    <property type="nucleotide sequence ID" value="NZ_VJZD01000064.1"/>
</dbReference>
<dbReference type="CDD" id="cd00130">
    <property type="entry name" value="PAS"/>
    <property type="match status" value="1"/>
</dbReference>
<dbReference type="InterPro" id="IPR005561">
    <property type="entry name" value="ANTAR"/>
</dbReference>
<dbReference type="Proteomes" id="UP000325849">
    <property type="component" value="Unassembled WGS sequence"/>
</dbReference>
<dbReference type="InterPro" id="IPR013655">
    <property type="entry name" value="PAS_fold_3"/>
</dbReference>
<dbReference type="InterPro" id="IPR036388">
    <property type="entry name" value="WH-like_DNA-bd_sf"/>
</dbReference>
<dbReference type="OrthoDB" id="3787288at2"/>
<comment type="caution">
    <text evidence="3">The sequence shown here is derived from an EMBL/GenBank/DDBJ whole genome shotgun (WGS) entry which is preliminary data.</text>
</comment>
<dbReference type="Pfam" id="PF08447">
    <property type="entry name" value="PAS_3"/>
    <property type="match status" value="1"/>
</dbReference>
<dbReference type="Gene3D" id="3.30.450.20">
    <property type="entry name" value="PAS domain"/>
    <property type="match status" value="1"/>
</dbReference>
<gene>
    <name evidence="3" type="ORF">FNH09_18035</name>
</gene>
<dbReference type="InterPro" id="IPR011006">
    <property type="entry name" value="CheY-like_superfamily"/>
</dbReference>
<dbReference type="PROSITE" id="PS50921">
    <property type="entry name" value="ANTAR"/>
    <property type="match status" value="1"/>
</dbReference>
<reference evidence="3 4" key="1">
    <citation type="submission" date="2019-07" db="EMBL/GenBank/DDBJ databases">
        <title>New species of Amycolatopsis and Streptomyces.</title>
        <authorList>
            <person name="Duangmal K."/>
            <person name="Teo W.F.A."/>
            <person name="Lipun K."/>
        </authorList>
    </citation>
    <scope>NUCLEOTIDE SEQUENCE [LARGE SCALE GENOMIC DNA]</scope>
    <source>
        <strain evidence="3 4">NBRC 109810</strain>
    </source>
</reference>
<dbReference type="PROSITE" id="PS50112">
    <property type="entry name" value="PAS"/>
    <property type="match status" value="1"/>
</dbReference>
<evidence type="ECO:0000313" key="4">
    <source>
        <dbReference type="Proteomes" id="UP000325849"/>
    </source>
</evidence>
<evidence type="ECO:0000259" key="2">
    <source>
        <dbReference type="PROSITE" id="PS50921"/>
    </source>
</evidence>
<dbReference type="InterPro" id="IPR000014">
    <property type="entry name" value="PAS"/>
</dbReference>
<dbReference type="SUPFAM" id="SSF52172">
    <property type="entry name" value="CheY-like"/>
    <property type="match status" value="1"/>
</dbReference>
<dbReference type="NCBIfam" id="TIGR00229">
    <property type="entry name" value="sensory_box"/>
    <property type="match status" value="1"/>
</dbReference>
<evidence type="ECO:0000259" key="1">
    <source>
        <dbReference type="PROSITE" id="PS50112"/>
    </source>
</evidence>
<accession>A0A5N8VEN2</accession>
<keyword evidence="4" id="KW-1185">Reference proteome</keyword>
<feature type="domain" description="ANTAR" evidence="2">
    <location>
        <begin position="123"/>
        <end position="184"/>
    </location>
</feature>
<dbReference type="AlphaFoldDB" id="A0A5N8VEN2"/>
<proteinExistence type="predicted"/>
<sequence>MTEERVGPADDTDALTGVFLFRVPEEAWWWSDDMCRLLGYDSDETPADDAMLDRHVHPDDREGIRRVWDRGLRTGTPFSTYYRLLTRDGQERHAVLVGDGRVDDDSVVVLRGFVVDVTEPVQRHAQESADVDIARARASQEDVDVARGVLMALYGVHEDVAFRVLRRHSQQTNVKLRTVARAVVEATPTPPGEGQHDLHLRIAQALYPED</sequence>
<organism evidence="3 4">
    <name type="scientific">Streptomyces adustus</name>
    <dbReference type="NCBI Taxonomy" id="1609272"/>
    <lineage>
        <taxon>Bacteria</taxon>
        <taxon>Bacillati</taxon>
        <taxon>Actinomycetota</taxon>
        <taxon>Actinomycetes</taxon>
        <taxon>Kitasatosporales</taxon>
        <taxon>Streptomycetaceae</taxon>
        <taxon>Streptomyces</taxon>
    </lineage>
</organism>
<protein>
    <submittedName>
        <fullName evidence="3">ANTAR domain-containing protein</fullName>
    </submittedName>
</protein>
<dbReference type="Pfam" id="PF03861">
    <property type="entry name" value="ANTAR"/>
    <property type="match status" value="1"/>
</dbReference>
<dbReference type="EMBL" id="VJZD01000064">
    <property type="protein sequence ID" value="MPY33092.1"/>
    <property type="molecule type" value="Genomic_DNA"/>
</dbReference>
<evidence type="ECO:0000313" key="3">
    <source>
        <dbReference type="EMBL" id="MPY33092.1"/>
    </source>
</evidence>
<dbReference type="SUPFAM" id="SSF55785">
    <property type="entry name" value="PYP-like sensor domain (PAS domain)"/>
    <property type="match status" value="1"/>
</dbReference>
<dbReference type="InterPro" id="IPR035965">
    <property type="entry name" value="PAS-like_dom_sf"/>
</dbReference>
<name>A0A5N8VEN2_9ACTN</name>
<feature type="domain" description="PAS" evidence="1">
    <location>
        <begin position="30"/>
        <end position="75"/>
    </location>
</feature>